<keyword evidence="1" id="KW-0812">Transmembrane</keyword>
<dbReference type="EMBL" id="CP060007">
    <property type="protein sequence ID" value="QNA43342.1"/>
    <property type="molecule type" value="Genomic_DNA"/>
</dbReference>
<gene>
    <name evidence="2" type="ORF">H4075_14800</name>
</gene>
<evidence type="ECO:0000313" key="3">
    <source>
        <dbReference type="Proteomes" id="UP000515344"/>
    </source>
</evidence>
<dbReference type="Proteomes" id="UP000515344">
    <property type="component" value="Chromosome"/>
</dbReference>
<dbReference type="AlphaFoldDB" id="A0A7G5XCY9"/>
<dbReference type="RefSeq" id="WP_182801607.1">
    <property type="nucleotide sequence ID" value="NZ_CP060007.1"/>
</dbReference>
<sequence>MNLNPKSSGTQLRSSLFLFIIVGNLLFSAIFVMSMGAQVVKSGNNLQQQAEETKSAPEKEQKLVTLAQIN</sequence>
<reference evidence="3" key="1">
    <citation type="submission" date="2020-08" db="EMBL/GenBank/DDBJ databases">
        <title>Lacibacter sp. S13-6-6 genome sequencing.</title>
        <authorList>
            <person name="Jin L."/>
        </authorList>
    </citation>
    <scope>NUCLEOTIDE SEQUENCE [LARGE SCALE GENOMIC DNA]</scope>
    <source>
        <strain evidence="3">S13-6-6</strain>
    </source>
</reference>
<name>A0A7G5XCY9_9BACT</name>
<keyword evidence="1" id="KW-0472">Membrane</keyword>
<evidence type="ECO:0000256" key="1">
    <source>
        <dbReference type="SAM" id="Phobius"/>
    </source>
</evidence>
<evidence type="ECO:0000313" key="2">
    <source>
        <dbReference type="EMBL" id="QNA43342.1"/>
    </source>
</evidence>
<keyword evidence="1" id="KW-1133">Transmembrane helix</keyword>
<protein>
    <submittedName>
        <fullName evidence="2">Uncharacterized protein</fullName>
    </submittedName>
</protein>
<accession>A0A7G5XCY9</accession>
<feature type="transmembrane region" description="Helical" evidence="1">
    <location>
        <begin position="12"/>
        <end position="32"/>
    </location>
</feature>
<proteinExistence type="predicted"/>
<dbReference type="KEGG" id="lacs:H4075_14800"/>
<organism evidence="2 3">
    <name type="scientific">Lacibacter sediminis</name>
    <dbReference type="NCBI Taxonomy" id="2760713"/>
    <lineage>
        <taxon>Bacteria</taxon>
        <taxon>Pseudomonadati</taxon>
        <taxon>Bacteroidota</taxon>
        <taxon>Chitinophagia</taxon>
        <taxon>Chitinophagales</taxon>
        <taxon>Chitinophagaceae</taxon>
        <taxon>Lacibacter</taxon>
    </lineage>
</organism>
<keyword evidence="3" id="KW-1185">Reference proteome</keyword>